<comment type="caution">
    <text evidence="3">The sequence shown here is derived from an EMBL/GenBank/DDBJ whole genome shotgun (WGS) entry which is preliminary data.</text>
</comment>
<dbReference type="SUPFAM" id="SSF53098">
    <property type="entry name" value="Ribonuclease H-like"/>
    <property type="match status" value="1"/>
</dbReference>
<proteinExistence type="inferred from homology"/>
<evidence type="ECO:0000256" key="1">
    <source>
        <dbReference type="ARBA" id="ARBA00008775"/>
    </source>
</evidence>
<evidence type="ECO:0000313" key="4">
    <source>
        <dbReference type="Proteomes" id="UP001165283"/>
    </source>
</evidence>
<dbReference type="CDD" id="cd06127">
    <property type="entry name" value="DEDDh"/>
    <property type="match status" value="1"/>
</dbReference>
<dbReference type="Proteomes" id="UP001165283">
    <property type="component" value="Unassembled WGS sequence"/>
</dbReference>
<dbReference type="InterPro" id="IPR003325">
    <property type="entry name" value="TerD"/>
</dbReference>
<comment type="similarity">
    <text evidence="1">Belongs to the CAPAB/TerDEXZ family.</text>
</comment>
<dbReference type="PANTHER" id="PTHR32097:SF4">
    <property type="entry name" value="GENERAL STRESS PROTEIN 16U"/>
    <property type="match status" value="1"/>
</dbReference>
<sequence length="571" mass="59071">MLPSPAPTGPAADGFAVVSLQTTGLDARRDRIVRLAVATADGAGRVEDTWSTLLDPGRDPGPVALHGLTADRLAGAPAFDAVETTVAKLLRGRVLVAHDASFGWRALAAETGRASGAVRVSRRLCTMALARRLELDLSDLTLASLAEHCDVPAPRPHDAEAEVRALAEVLRALLPQADELGALLPLSACAPAADDRAAAGLAPRVRSPWDDPGPWRPDLPLVQGARFAVTGPTGTPRPELYDRALVAGLVPMNSVSGRTRLLVSNNPAATTGDARAAAAHGVPTVTEGTFLRLLGDVRPGVPVGSVAVPVRPSRGGPLAGVRVLVLGGPHDRATAVRAAAEDRGATVAVRLTGSVTHVVELDGAGADRRLGATLDLPRLDPDTLAPTHGDPTVTADGPAVAQLRQGEVIDLPDGVGRWEAFVSWPADGGTQLDVLALVTDDEHHVLSDDHLAFFNNLVTPGGEVELAVDTAGEARAALDLDELAGAGGRVVLAATTTDGARFGDVGPVELLLTDPGGAPVARGVCDAATTERSLLVAEVYRRGARWRVRSVGQGYDDGLRELAVRYGVDVD</sequence>
<evidence type="ECO:0000259" key="2">
    <source>
        <dbReference type="SMART" id="SM00479"/>
    </source>
</evidence>
<dbReference type="RefSeq" id="WP_252444318.1">
    <property type="nucleotide sequence ID" value="NZ_JAGSOV010000066.1"/>
</dbReference>
<reference evidence="3" key="1">
    <citation type="submission" date="2021-04" db="EMBL/GenBank/DDBJ databases">
        <title>Pseudonocardia sp. nov., isolated from sandy soil of mangrove forest.</title>
        <authorList>
            <person name="Zan Z."/>
            <person name="Huang R."/>
            <person name="Liu W."/>
        </authorList>
    </citation>
    <scope>NUCLEOTIDE SEQUENCE</scope>
    <source>
        <strain evidence="3">S2-4</strain>
    </source>
</reference>
<accession>A0ABT1A8Z5</accession>
<dbReference type="SMART" id="SM00479">
    <property type="entry name" value="EXOIII"/>
    <property type="match status" value="1"/>
</dbReference>
<keyword evidence="4" id="KW-1185">Reference proteome</keyword>
<dbReference type="InterPro" id="IPR036397">
    <property type="entry name" value="RNaseH_sf"/>
</dbReference>
<dbReference type="PANTHER" id="PTHR32097">
    <property type="entry name" value="CAMP-BINDING PROTEIN 1-RELATED"/>
    <property type="match status" value="1"/>
</dbReference>
<dbReference type="InterPro" id="IPR013520">
    <property type="entry name" value="Ribonucl_H"/>
</dbReference>
<dbReference type="Pfam" id="PF02342">
    <property type="entry name" value="TerD"/>
    <property type="match status" value="1"/>
</dbReference>
<name>A0ABT1A8Z5_9PSEU</name>
<dbReference type="SUPFAM" id="SSF52113">
    <property type="entry name" value="BRCT domain"/>
    <property type="match status" value="1"/>
</dbReference>
<dbReference type="Gene3D" id="3.40.50.10190">
    <property type="entry name" value="BRCT domain"/>
    <property type="match status" value="1"/>
</dbReference>
<dbReference type="Gene3D" id="2.60.60.30">
    <property type="entry name" value="sav2460 like domains"/>
    <property type="match status" value="1"/>
</dbReference>
<dbReference type="Pfam" id="PF00929">
    <property type="entry name" value="RNase_T"/>
    <property type="match status" value="1"/>
</dbReference>
<dbReference type="Gene3D" id="3.30.420.10">
    <property type="entry name" value="Ribonuclease H-like superfamily/Ribonuclease H"/>
    <property type="match status" value="1"/>
</dbReference>
<dbReference type="InterPro" id="IPR036420">
    <property type="entry name" value="BRCT_dom_sf"/>
</dbReference>
<organism evidence="3 4">
    <name type="scientific">Pseudonocardia humida</name>
    <dbReference type="NCBI Taxonomy" id="2800819"/>
    <lineage>
        <taxon>Bacteria</taxon>
        <taxon>Bacillati</taxon>
        <taxon>Actinomycetota</taxon>
        <taxon>Actinomycetes</taxon>
        <taxon>Pseudonocardiales</taxon>
        <taxon>Pseudonocardiaceae</taxon>
        <taxon>Pseudonocardia</taxon>
    </lineage>
</organism>
<dbReference type="EMBL" id="JAGSOV010000066">
    <property type="protein sequence ID" value="MCO1659499.1"/>
    <property type="molecule type" value="Genomic_DNA"/>
</dbReference>
<evidence type="ECO:0000313" key="3">
    <source>
        <dbReference type="EMBL" id="MCO1659499.1"/>
    </source>
</evidence>
<dbReference type="InterPro" id="IPR051324">
    <property type="entry name" value="Stress/Tellurium_Resist"/>
</dbReference>
<protein>
    <submittedName>
        <fullName evidence="3">TerD family protein</fullName>
    </submittedName>
</protein>
<dbReference type="CDD" id="cd06974">
    <property type="entry name" value="TerD_like"/>
    <property type="match status" value="1"/>
</dbReference>
<feature type="domain" description="Exonuclease" evidence="2">
    <location>
        <begin position="14"/>
        <end position="179"/>
    </location>
</feature>
<gene>
    <name evidence="3" type="ORF">KDL28_30950</name>
</gene>
<dbReference type="InterPro" id="IPR012337">
    <property type="entry name" value="RNaseH-like_sf"/>
</dbReference>